<dbReference type="GO" id="GO:0032008">
    <property type="term" value="P:positive regulation of TOR signaling"/>
    <property type="evidence" value="ECO:0007669"/>
    <property type="project" value="TreeGrafter"/>
</dbReference>
<sequence length="274" mass="29794">MQSASLVEKATTQDVAFNYYGTLIAIAKSDGTVSIADASGESPVEVTSFVGHKGAVWGVCWSHPRFGVLATCGYDGEVKVWRENASHKYDCVYTYHHHKKSVNCVSFFPGSEVLKFVCGSSDGEISVVEYIEATKAWKEVTFDAHPAGVTSVSLYEEKGGVVILSGGCDSVVRIHRNVSGVWKCVDEMKEHADWIRGVDSKVVSGVTYIASCSNDKSVVITQIANSVKTTKKLSFDAICWKVAFSVDAEQLAVSLETGIVKLFKRQAGQWVDTK</sequence>
<dbReference type="Pfam" id="PF00400">
    <property type="entry name" value="WD40"/>
    <property type="match status" value="4"/>
</dbReference>
<keyword evidence="5" id="KW-0677">Repeat</keyword>
<keyword evidence="7" id="KW-0653">Protein transport</keyword>
<keyword evidence="6" id="KW-0509">mRNA transport</keyword>
<keyword evidence="10" id="KW-0539">Nucleus</keyword>
<dbReference type="AlphaFoldDB" id="S0B4Y4"/>
<comment type="subcellular location">
    <subcellularLocation>
        <location evidence="1">Nucleus</location>
        <location evidence="1">Nuclear pore complex</location>
    </subcellularLocation>
</comment>
<dbReference type="GO" id="GO:0030127">
    <property type="term" value="C:COPII vesicle coat"/>
    <property type="evidence" value="ECO:0007669"/>
    <property type="project" value="TreeGrafter"/>
</dbReference>
<dbReference type="GO" id="GO:0090114">
    <property type="term" value="P:COPII-coated vesicle budding"/>
    <property type="evidence" value="ECO:0007669"/>
    <property type="project" value="TreeGrafter"/>
</dbReference>
<dbReference type="PANTHER" id="PTHR11024">
    <property type="entry name" value="NUCLEAR PORE COMPLEX PROTEIN SEC13 / SEH1 FAMILY MEMBER"/>
    <property type="match status" value="1"/>
</dbReference>
<dbReference type="GO" id="GO:0005198">
    <property type="term" value="F:structural molecule activity"/>
    <property type="evidence" value="ECO:0007669"/>
    <property type="project" value="InterPro"/>
</dbReference>
<reference evidence="12" key="1">
    <citation type="submission" date="2012-06" db="EMBL/GenBank/DDBJ databases">
        <title>Short 5' UTR of Entamoeba genes.</title>
        <authorList>
            <person name="Hiranuka K."/>
            <person name="Kumagai M."/>
            <person name="Wakaguri H."/>
            <person name="Suzuki Y."/>
            <person name="Sugano S."/>
            <person name="Watanabe J."/>
            <person name="Makioka A."/>
        </authorList>
    </citation>
    <scope>NUCLEOTIDE SEQUENCE</scope>
    <source>
        <strain evidence="12">IP1</strain>
    </source>
</reference>
<dbReference type="InterPro" id="IPR037363">
    <property type="entry name" value="Sec13/Seh1_fam"/>
</dbReference>
<evidence type="ECO:0000256" key="10">
    <source>
        <dbReference type="ARBA" id="ARBA00023242"/>
    </source>
</evidence>
<evidence type="ECO:0000256" key="9">
    <source>
        <dbReference type="ARBA" id="ARBA00023132"/>
    </source>
</evidence>
<dbReference type="SMART" id="SM00320">
    <property type="entry name" value="WD40"/>
    <property type="match status" value="6"/>
</dbReference>
<dbReference type="VEuPathDB" id="AmoebaDB:EIN_079140"/>
<comment type="similarity">
    <text evidence="2">Belongs to the WD repeat SEC13 family.</text>
</comment>
<dbReference type="GO" id="GO:0031080">
    <property type="term" value="C:nuclear pore outer ring"/>
    <property type="evidence" value="ECO:0007669"/>
    <property type="project" value="TreeGrafter"/>
</dbReference>
<evidence type="ECO:0000313" key="12">
    <source>
        <dbReference type="EMBL" id="BAN41641.1"/>
    </source>
</evidence>
<evidence type="ECO:0000256" key="1">
    <source>
        <dbReference type="ARBA" id="ARBA00004567"/>
    </source>
</evidence>
<dbReference type="SUPFAM" id="SSF50978">
    <property type="entry name" value="WD40 repeat-like"/>
    <property type="match status" value="1"/>
</dbReference>
<evidence type="ECO:0000256" key="7">
    <source>
        <dbReference type="ARBA" id="ARBA00022927"/>
    </source>
</evidence>
<protein>
    <submittedName>
        <fullName evidence="12">Protein transport protein SEC13, putative</fullName>
    </submittedName>
</protein>
<accession>S0B4Y4</accession>
<dbReference type="GO" id="GO:0006606">
    <property type="term" value="P:protein import into nucleus"/>
    <property type="evidence" value="ECO:0007669"/>
    <property type="project" value="TreeGrafter"/>
</dbReference>
<keyword evidence="8" id="KW-0811">Translocation</keyword>
<proteinExistence type="evidence at transcript level"/>
<organism evidence="12">
    <name type="scientific">Entamoeba invadens</name>
    <dbReference type="NCBI Taxonomy" id="33085"/>
    <lineage>
        <taxon>Eukaryota</taxon>
        <taxon>Amoebozoa</taxon>
        <taxon>Evosea</taxon>
        <taxon>Archamoebae</taxon>
        <taxon>Mastigamoebida</taxon>
        <taxon>Entamoebidae</taxon>
        <taxon>Entamoeba</taxon>
    </lineage>
</organism>
<name>S0B4Y4_ENTIV</name>
<evidence type="ECO:0000256" key="2">
    <source>
        <dbReference type="ARBA" id="ARBA00010102"/>
    </source>
</evidence>
<evidence type="ECO:0000256" key="8">
    <source>
        <dbReference type="ARBA" id="ARBA00023010"/>
    </source>
</evidence>
<dbReference type="Gene3D" id="2.130.10.10">
    <property type="entry name" value="YVTN repeat-like/Quinoprotein amine dehydrogenase"/>
    <property type="match status" value="1"/>
</dbReference>
<evidence type="ECO:0000256" key="11">
    <source>
        <dbReference type="PROSITE-ProRule" id="PRU00221"/>
    </source>
</evidence>
<dbReference type="PANTHER" id="PTHR11024:SF2">
    <property type="entry name" value="PROTEIN SEC13 HOMOLOG"/>
    <property type="match status" value="1"/>
</dbReference>
<dbReference type="GO" id="GO:0032527">
    <property type="term" value="P:protein exit from endoplasmic reticulum"/>
    <property type="evidence" value="ECO:0007669"/>
    <property type="project" value="TreeGrafter"/>
</dbReference>
<dbReference type="PROSITE" id="PS50082">
    <property type="entry name" value="WD_REPEATS_2"/>
    <property type="match status" value="1"/>
</dbReference>
<feature type="repeat" description="WD" evidence="11">
    <location>
        <begin position="49"/>
        <end position="81"/>
    </location>
</feature>
<keyword evidence="4 11" id="KW-0853">WD repeat</keyword>
<dbReference type="InterPro" id="IPR015943">
    <property type="entry name" value="WD40/YVTN_repeat-like_dom_sf"/>
</dbReference>
<evidence type="ECO:0000256" key="4">
    <source>
        <dbReference type="ARBA" id="ARBA00022574"/>
    </source>
</evidence>
<dbReference type="InterPro" id="IPR001680">
    <property type="entry name" value="WD40_rpt"/>
</dbReference>
<dbReference type="GO" id="GO:0051028">
    <property type="term" value="P:mRNA transport"/>
    <property type="evidence" value="ECO:0007669"/>
    <property type="project" value="UniProtKB-KW"/>
</dbReference>
<dbReference type="InterPro" id="IPR036322">
    <property type="entry name" value="WD40_repeat_dom_sf"/>
</dbReference>
<evidence type="ECO:0000256" key="6">
    <source>
        <dbReference type="ARBA" id="ARBA00022816"/>
    </source>
</evidence>
<keyword evidence="9" id="KW-0906">Nuclear pore complex</keyword>
<evidence type="ECO:0000256" key="5">
    <source>
        <dbReference type="ARBA" id="ARBA00022737"/>
    </source>
</evidence>
<evidence type="ECO:0000256" key="3">
    <source>
        <dbReference type="ARBA" id="ARBA00022448"/>
    </source>
</evidence>
<dbReference type="EMBL" id="AK423216">
    <property type="protein sequence ID" value="BAN41641.1"/>
    <property type="molecule type" value="mRNA"/>
</dbReference>
<keyword evidence="3" id="KW-0813">Transport</keyword>